<dbReference type="PANTHER" id="PTHR10625:SF25">
    <property type="entry name" value="HISTONE DEACETYLASE 18-RELATED"/>
    <property type="match status" value="1"/>
</dbReference>
<dbReference type="Gene3D" id="3.40.800.20">
    <property type="entry name" value="Histone deacetylase domain"/>
    <property type="match status" value="1"/>
</dbReference>
<evidence type="ECO:0000256" key="5">
    <source>
        <dbReference type="SAM" id="MobiDB-lite"/>
    </source>
</evidence>
<keyword evidence="4" id="KW-0175">Coiled coil</keyword>
<organism evidence="7 8">
    <name type="scientific">Stylosanthes scabra</name>
    <dbReference type="NCBI Taxonomy" id="79078"/>
    <lineage>
        <taxon>Eukaryota</taxon>
        <taxon>Viridiplantae</taxon>
        <taxon>Streptophyta</taxon>
        <taxon>Embryophyta</taxon>
        <taxon>Tracheophyta</taxon>
        <taxon>Spermatophyta</taxon>
        <taxon>Magnoliopsida</taxon>
        <taxon>eudicotyledons</taxon>
        <taxon>Gunneridae</taxon>
        <taxon>Pentapetalae</taxon>
        <taxon>rosids</taxon>
        <taxon>fabids</taxon>
        <taxon>Fabales</taxon>
        <taxon>Fabaceae</taxon>
        <taxon>Papilionoideae</taxon>
        <taxon>50 kb inversion clade</taxon>
        <taxon>dalbergioids sensu lato</taxon>
        <taxon>Dalbergieae</taxon>
        <taxon>Pterocarpus clade</taxon>
        <taxon>Stylosanthes</taxon>
    </lineage>
</organism>
<dbReference type="InterPro" id="IPR023696">
    <property type="entry name" value="Ureohydrolase_dom_sf"/>
</dbReference>
<dbReference type="GO" id="GO:0141221">
    <property type="term" value="F:histone deacetylase activity, hydrolytic mechanism"/>
    <property type="evidence" value="ECO:0007669"/>
    <property type="project" value="UniProtKB-EC"/>
</dbReference>
<evidence type="ECO:0000259" key="6">
    <source>
        <dbReference type="Pfam" id="PF00850"/>
    </source>
</evidence>
<keyword evidence="7" id="KW-0378">Hydrolase</keyword>
<dbReference type="EMBL" id="JASCZI010030251">
    <property type="protein sequence ID" value="MED6119858.1"/>
    <property type="molecule type" value="Genomic_DNA"/>
</dbReference>
<dbReference type="InterPro" id="IPR023801">
    <property type="entry name" value="His_deacetylse_dom"/>
</dbReference>
<evidence type="ECO:0000256" key="3">
    <source>
        <dbReference type="ARBA" id="ARBA00022853"/>
    </source>
</evidence>
<protein>
    <submittedName>
        <fullName evidence="7">Histone deacetylase 5, variant 2</fullName>
        <ecNumber evidence="7">3.5.1.98</ecNumber>
    </submittedName>
</protein>
<reference evidence="7 8" key="1">
    <citation type="journal article" date="2023" name="Plants (Basel)">
        <title>Bridging the Gap: Combining Genomics and Transcriptomics Approaches to Understand Stylosanthes scabra, an Orphan Legume from the Brazilian Caatinga.</title>
        <authorList>
            <person name="Ferreira-Neto J.R.C."/>
            <person name="da Silva M.D."/>
            <person name="Binneck E."/>
            <person name="de Melo N.F."/>
            <person name="da Silva R.H."/>
            <person name="de Melo A.L.T.M."/>
            <person name="Pandolfi V."/>
            <person name="Bustamante F.O."/>
            <person name="Brasileiro-Vidal A.C."/>
            <person name="Benko-Iseppon A.M."/>
        </authorList>
    </citation>
    <scope>NUCLEOTIDE SEQUENCE [LARGE SCALE GENOMIC DNA]</scope>
    <source>
        <tissue evidence="7">Leaves</tissue>
    </source>
</reference>
<dbReference type="InterPro" id="IPR000286">
    <property type="entry name" value="HDACs"/>
</dbReference>
<feature type="region of interest" description="Disordered" evidence="5">
    <location>
        <begin position="387"/>
        <end position="407"/>
    </location>
</feature>
<evidence type="ECO:0000256" key="1">
    <source>
        <dbReference type="ARBA" id="ARBA00001947"/>
    </source>
</evidence>
<comment type="cofactor">
    <cofactor evidence="1">
        <name>Zn(2+)</name>
        <dbReference type="ChEBI" id="CHEBI:29105"/>
    </cofactor>
</comment>
<keyword evidence="8" id="KW-1185">Reference proteome</keyword>
<proteinExistence type="predicted"/>
<dbReference type="InterPro" id="IPR037138">
    <property type="entry name" value="His_deacetylse_dom_sf"/>
</dbReference>
<dbReference type="Proteomes" id="UP001341840">
    <property type="component" value="Unassembled WGS sequence"/>
</dbReference>
<evidence type="ECO:0000256" key="2">
    <source>
        <dbReference type="ARBA" id="ARBA00022491"/>
    </source>
</evidence>
<dbReference type="SUPFAM" id="SSF52768">
    <property type="entry name" value="Arginase/deacetylase"/>
    <property type="match status" value="1"/>
</dbReference>
<keyword evidence="2" id="KW-0678">Repressor</keyword>
<gene>
    <name evidence="7" type="primary">HDA5</name>
    <name evidence="7" type="ORF">PIB30_015601</name>
</gene>
<accession>A0ABU6R7F0</accession>
<feature type="coiled-coil region" evidence="4">
    <location>
        <begin position="651"/>
        <end position="685"/>
    </location>
</feature>
<sequence length="758" mass="84269">MESEKHNGTKLTGQRRVALLYDERMCKHENLHEDYHPETPNRIRSIWNKLQSSGITQRCVILDGKEAEDKNILSVHSKKHVNMIKKISSESDSRRLKIASKLNSIYFNGGSSEAAYLAAGSAIEVVERVASREFNSAVAIVRPPGHHAEHDEPMGFCLFNNVAIAATYLLEQRPELGIKKILIVDWDIHHGNGTQKMFWNDSRVLFFSVHRHEFGSFYPSNDDGFYTMVGEGAGAGYNINVPWENGRCGDADYFAVWDHILLPVAKEFNPDIIIVSAGFDAAIGDPLGGCRVSPFGYSVMLKKLMNFAEGRIALILEGGYNLDSIAKSMHACVEVLLEDEPIVGSSEAYPFESTWRVIQAVRQELSCFWPPLANELPQKLISQISPPPHTLISSSDSETEDDKGRQNSDLVELLQDVIKPLSDLKVDADSLLQDMEKQSQPDHLRVKMVEVIGMSSRSNLPAPSMRAGSVQPSVSLAIGASSSGGSQPPKVLSATSSQEPICLDGEEGAKKDPSDYSQKKRKRKPHESFPNPTVLGEDAAWEHEVHPMDQAFPADFNFQAALDSGLMRSSVWKALRPMPLEKILGIAHQYTCQLTACLQVGLENAIFAKLKTEKEFAARKEQIVVLTDQLSVVLARLSKAKEDSKVRDAELQSCRASLEQEQKKVEALTRSLEEKQLALNTVEAVAVNWRKSWKVLAVEIEEIVQEVFEIVMDQVCHLSPVVDFSAITLDTRWDPKGKRIYVPSKEIGGTSKLLVQSE</sequence>
<evidence type="ECO:0000313" key="7">
    <source>
        <dbReference type="EMBL" id="MED6119858.1"/>
    </source>
</evidence>
<feature type="compositionally biased region" description="Basic and acidic residues" evidence="5">
    <location>
        <begin position="507"/>
        <end position="518"/>
    </location>
</feature>
<dbReference type="Pfam" id="PF00850">
    <property type="entry name" value="Hist_deacetyl"/>
    <property type="match status" value="1"/>
</dbReference>
<dbReference type="EC" id="3.5.1.98" evidence="7"/>
<feature type="domain" description="Histone deacetylase" evidence="6">
    <location>
        <begin position="36"/>
        <end position="336"/>
    </location>
</feature>
<dbReference type="PRINTS" id="PR01270">
    <property type="entry name" value="HDASUPER"/>
</dbReference>
<dbReference type="PANTHER" id="PTHR10625">
    <property type="entry name" value="HISTONE DEACETYLASE HDAC1-RELATED"/>
    <property type="match status" value="1"/>
</dbReference>
<feature type="region of interest" description="Disordered" evidence="5">
    <location>
        <begin position="478"/>
        <end position="534"/>
    </location>
</feature>
<name>A0ABU6R7F0_9FABA</name>
<evidence type="ECO:0000313" key="8">
    <source>
        <dbReference type="Proteomes" id="UP001341840"/>
    </source>
</evidence>
<evidence type="ECO:0000256" key="4">
    <source>
        <dbReference type="SAM" id="Coils"/>
    </source>
</evidence>
<keyword evidence="3" id="KW-0156">Chromatin regulator</keyword>
<comment type="caution">
    <text evidence="7">The sequence shown here is derived from an EMBL/GenBank/DDBJ whole genome shotgun (WGS) entry which is preliminary data.</text>
</comment>